<dbReference type="InterPro" id="IPR036612">
    <property type="entry name" value="KH_dom_type_1_sf"/>
</dbReference>
<comment type="caution">
    <text evidence="2">The sequence shown here is derived from an EMBL/GenBank/DDBJ whole genome shotgun (WGS) entry which is preliminary data.</text>
</comment>
<dbReference type="AlphaFoldDB" id="A0A8H2W5E6"/>
<dbReference type="EMBL" id="CAJHIA010000042">
    <property type="protein sequence ID" value="CAD6457522.1"/>
    <property type="molecule type" value="Genomic_DNA"/>
</dbReference>
<keyword evidence="3" id="KW-1185">Reference proteome</keyword>
<reference evidence="2" key="1">
    <citation type="submission" date="2020-10" db="EMBL/GenBank/DDBJ databases">
        <authorList>
            <person name="Kusch S."/>
        </authorList>
    </citation>
    <scope>NUCLEOTIDE SEQUENCE</scope>
    <source>
        <strain evidence="2">SwB9</strain>
    </source>
</reference>
<dbReference type="InterPro" id="IPR004088">
    <property type="entry name" value="KH_dom_type_1"/>
</dbReference>
<sequence>MCYQDAFISATLFYNKSDEKYAKFAFRCGNIIATCKNKCDFDVWEFPHGDDGYACSIGVRIGSGGVGILGVVHGKDEDIALNTLIPGAPHVEEVLFVVKTESIHNGLTTGQERSKISLEGGVYKVRMGLGVDGCGDGRNRWDKGNHPDFSFVSLAPPLKDRRGKKLKHDAIQVPTKDIGTLIYRNNEFLTELANKTKIGIVPSDKAYVDQKNREIGLCNGTKEDIEKAKEEIKKQLVC</sequence>
<name>A0A8H2W5E6_9HELO</name>
<evidence type="ECO:0000259" key="1">
    <source>
        <dbReference type="Pfam" id="PF00013"/>
    </source>
</evidence>
<evidence type="ECO:0000313" key="3">
    <source>
        <dbReference type="Proteomes" id="UP000624404"/>
    </source>
</evidence>
<protein>
    <submittedName>
        <fullName evidence="2">Acf8edc8-f908-406d-876b-89a463232385</fullName>
    </submittedName>
</protein>
<feature type="domain" description="K Homology" evidence="1">
    <location>
        <begin position="171"/>
        <end position="233"/>
    </location>
</feature>
<dbReference type="SUPFAM" id="SSF54791">
    <property type="entry name" value="Eukaryotic type KH-domain (KH-domain type I)"/>
    <property type="match status" value="1"/>
</dbReference>
<dbReference type="OrthoDB" id="3534410at2759"/>
<dbReference type="Proteomes" id="UP000624404">
    <property type="component" value="Unassembled WGS sequence"/>
</dbReference>
<organism evidence="2 3">
    <name type="scientific">Sclerotinia trifoliorum</name>
    <dbReference type="NCBI Taxonomy" id="28548"/>
    <lineage>
        <taxon>Eukaryota</taxon>
        <taxon>Fungi</taxon>
        <taxon>Dikarya</taxon>
        <taxon>Ascomycota</taxon>
        <taxon>Pezizomycotina</taxon>
        <taxon>Leotiomycetes</taxon>
        <taxon>Helotiales</taxon>
        <taxon>Sclerotiniaceae</taxon>
        <taxon>Sclerotinia</taxon>
    </lineage>
</organism>
<accession>A0A8H2W5E6</accession>
<gene>
    <name evidence="2" type="ORF">SCLTRI_LOCUS10603</name>
</gene>
<dbReference type="Pfam" id="PF00013">
    <property type="entry name" value="KH_1"/>
    <property type="match status" value="1"/>
</dbReference>
<dbReference type="GO" id="GO:0003723">
    <property type="term" value="F:RNA binding"/>
    <property type="evidence" value="ECO:0007669"/>
    <property type="project" value="InterPro"/>
</dbReference>
<evidence type="ECO:0000313" key="2">
    <source>
        <dbReference type="EMBL" id="CAD6457522.1"/>
    </source>
</evidence>
<proteinExistence type="predicted"/>